<evidence type="ECO:0000313" key="4">
    <source>
        <dbReference type="Proteomes" id="UP001152797"/>
    </source>
</evidence>
<dbReference type="Proteomes" id="UP001152797">
    <property type="component" value="Unassembled WGS sequence"/>
</dbReference>
<feature type="chain" id="PRO_5043272423" evidence="1">
    <location>
        <begin position="19"/>
        <end position="563"/>
    </location>
</feature>
<comment type="caution">
    <text evidence="2">The sequence shown here is derived from an EMBL/GenBank/DDBJ whole genome shotgun (WGS) entry which is preliminary data.</text>
</comment>
<feature type="signal peptide" evidence="1">
    <location>
        <begin position="1"/>
        <end position="18"/>
    </location>
</feature>
<reference evidence="2" key="1">
    <citation type="submission" date="2022-10" db="EMBL/GenBank/DDBJ databases">
        <authorList>
            <person name="Chen Y."/>
            <person name="Dougan E. K."/>
            <person name="Chan C."/>
            <person name="Rhodes N."/>
            <person name="Thang M."/>
        </authorList>
    </citation>
    <scope>NUCLEOTIDE SEQUENCE</scope>
</reference>
<dbReference type="EMBL" id="CAMXCT020002618">
    <property type="protein sequence ID" value="CAL1152739.1"/>
    <property type="molecule type" value="Genomic_DNA"/>
</dbReference>
<dbReference type="AlphaFoldDB" id="A0A9P1G392"/>
<evidence type="ECO:0000313" key="2">
    <source>
        <dbReference type="EMBL" id="CAI3999364.1"/>
    </source>
</evidence>
<proteinExistence type="predicted"/>
<sequence length="563" mass="66493">MWPFGLLLLNTVVLQASSCRDCGDPAIGSGLLQKKVHNAFDLQHPAREDLVLYGHIHMAKTGGSSLNGELALNYERICGLKGYSYDYFQAQERYKHNPVWIENHAYHRRLVVAPETMDEIGYEDCDFVSQEDHWYWWRQFASWKIRVELHLPCRDPIDHLLSNCNYANVIFNCEGDLVNEISRCLLYMDRFNNSLNGSRDFPNFNVKCFRSELTSKYIEYMGTRLQRKRFQSTYAFRPTNKARNKRYECLWQNESAKLQVENYLKELDYYKFCNKCIDSPDDLLAYWNQELLHSRSSSPGAQEHEAATFERLGQDLVLYGHIHMAKTGGSSLNGELALNYERICGSKGYSYDYFQAQERYKHNPVWIENHAYHRRLVVAPETMDEIGYEDCDFVSQEDHWYWWRQFASWKIRVELHLPCRDPIDHLLSNCNYANVIFNCEGDLVNEISRCLLYMDRFNNSLNGSRDFPNFNVKCFRSELTSKYIEYMGTRLQRKRFQSTYAFRPTNKARNKRYECLWQNESAKLQVENYLKELDYYKFCNKCIDSPDDLLADDVSLEGGDYSE</sequence>
<evidence type="ECO:0000256" key="1">
    <source>
        <dbReference type="SAM" id="SignalP"/>
    </source>
</evidence>
<protein>
    <submittedName>
        <fullName evidence="2">Uncharacterized protein</fullName>
    </submittedName>
</protein>
<reference evidence="3 4" key="2">
    <citation type="submission" date="2024-05" db="EMBL/GenBank/DDBJ databases">
        <authorList>
            <person name="Chen Y."/>
            <person name="Shah S."/>
            <person name="Dougan E. K."/>
            <person name="Thang M."/>
            <person name="Chan C."/>
        </authorList>
    </citation>
    <scope>NUCLEOTIDE SEQUENCE [LARGE SCALE GENOMIC DNA]</scope>
</reference>
<keyword evidence="4" id="KW-1185">Reference proteome</keyword>
<dbReference type="OrthoDB" id="46612at2759"/>
<keyword evidence="1" id="KW-0732">Signal</keyword>
<organism evidence="2">
    <name type="scientific">Cladocopium goreaui</name>
    <dbReference type="NCBI Taxonomy" id="2562237"/>
    <lineage>
        <taxon>Eukaryota</taxon>
        <taxon>Sar</taxon>
        <taxon>Alveolata</taxon>
        <taxon>Dinophyceae</taxon>
        <taxon>Suessiales</taxon>
        <taxon>Symbiodiniaceae</taxon>
        <taxon>Cladocopium</taxon>
    </lineage>
</organism>
<dbReference type="EMBL" id="CAMXCT010002618">
    <property type="protein sequence ID" value="CAI3999364.1"/>
    <property type="molecule type" value="Genomic_DNA"/>
</dbReference>
<name>A0A9P1G392_9DINO</name>
<dbReference type="EMBL" id="CAMXCT030002618">
    <property type="protein sequence ID" value="CAL4786676.1"/>
    <property type="molecule type" value="Genomic_DNA"/>
</dbReference>
<gene>
    <name evidence="2" type="ORF">C1SCF055_LOCUS25570</name>
</gene>
<accession>A0A9P1G392</accession>
<evidence type="ECO:0000313" key="3">
    <source>
        <dbReference type="EMBL" id="CAL4786676.1"/>
    </source>
</evidence>